<evidence type="ECO:0000256" key="1">
    <source>
        <dbReference type="ARBA" id="ARBA00009437"/>
    </source>
</evidence>
<dbReference type="Gene3D" id="1.10.10.10">
    <property type="entry name" value="Winged helix-like DNA-binding domain superfamily/Winged helix DNA-binding domain"/>
    <property type="match status" value="1"/>
</dbReference>
<dbReference type="InterPro" id="IPR000847">
    <property type="entry name" value="LysR_HTH_N"/>
</dbReference>
<keyword evidence="2" id="KW-0805">Transcription regulation</keyword>
<name>A0A2S8SAG2_9RHOB</name>
<dbReference type="SUPFAM" id="SSF53850">
    <property type="entry name" value="Periplasmic binding protein-like II"/>
    <property type="match status" value="1"/>
</dbReference>
<proteinExistence type="inferred from homology"/>
<evidence type="ECO:0000313" key="7">
    <source>
        <dbReference type="Proteomes" id="UP000238338"/>
    </source>
</evidence>
<dbReference type="InterPro" id="IPR036390">
    <property type="entry name" value="WH_DNA-bd_sf"/>
</dbReference>
<dbReference type="RefSeq" id="WP_105513959.1">
    <property type="nucleotide sequence ID" value="NZ_PVEP01000002.1"/>
</dbReference>
<dbReference type="PANTHER" id="PTHR30419">
    <property type="entry name" value="HTH-TYPE TRANSCRIPTIONAL REGULATOR YBHD"/>
    <property type="match status" value="1"/>
</dbReference>
<dbReference type="InterPro" id="IPR036388">
    <property type="entry name" value="WH-like_DNA-bd_sf"/>
</dbReference>
<evidence type="ECO:0000259" key="5">
    <source>
        <dbReference type="PROSITE" id="PS50931"/>
    </source>
</evidence>
<reference evidence="6 7" key="1">
    <citation type="submission" date="2018-02" db="EMBL/GenBank/DDBJ databases">
        <title>Genomic Encyclopedia of Archaeal and Bacterial Type Strains, Phase II (KMG-II): from individual species to whole genera.</title>
        <authorList>
            <person name="Goeker M."/>
        </authorList>
    </citation>
    <scope>NUCLEOTIDE SEQUENCE [LARGE SCALE GENOMIC DNA]</scope>
    <source>
        <strain evidence="6 7">DSM 18921</strain>
    </source>
</reference>
<dbReference type="Proteomes" id="UP000238338">
    <property type="component" value="Unassembled WGS sequence"/>
</dbReference>
<dbReference type="GO" id="GO:0005829">
    <property type="term" value="C:cytosol"/>
    <property type="evidence" value="ECO:0007669"/>
    <property type="project" value="TreeGrafter"/>
</dbReference>
<dbReference type="SUPFAM" id="SSF46785">
    <property type="entry name" value="Winged helix' DNA-binding domain"/>
    <property type="match status" value="1"/>
</dbReference>
<dbReference type="EMBL" id="PVEP01000002">
    <property type="protein sequence ID" value="PQV57739.1"/>
    <property type="molecule type" value="Genomic_DNA"/>
</dbReference>
<dbReference type="OrthoDB" id="7846471at2"/>
<evidence type="ECO:0000256" key="3">
    <source>
        <dbReference type="ARBA" id="ARBA00023125"/>
    </source>
</evidence>
<dbReference type="GO" id="GO:0003700">
    <property type="term" value="F:DNA-binding transcription factor activity"/>
    <property type="evidence" value="ECO:0007669"/>
    <property type="project" value="InterPro"/>
</dbReference>
<comment type="caution">
    <text evidence="6">The sequence shown here is derived from an EMBL/GenBank/DDBJ whole genome shotgun (WGS) entry which is preliminary data.</text>
</comment>
<dbReference type="InterPro" id="IPR005119">
    <property type="entry name" value="LysR_subst-bd"/>
</dbReference>
<dbReference type="GO" id="GO:0003677">
    <property type="term" value="F:DNA binding"/>
    <property type="evidence" value="ECO:0007669"/>
    <property type="project" value="UniProtKB-KW"/>
</dbReference>
<dbReference type="Pfam" id="PF00126">
    <property type="entry name" value="HTH_1"/>
    <property type="match status" value="1"/>
</dbReference>
<evidence type="ECO:0000313" key="6">
    <source>
        <dbReference type="EMBL" id="PQV57739.1"/>
    </source>
</evidence>
<keyword evidence="4" id="KW-0804">Transcription</keyword>
<dbReference type="AlphaFoldDB" id="A0A2S8SAG2"/>
<organism evidence="6 7">
    <name type="scientific">Albidovulum denitrificans</name>
    <dbReference type="NCBI Taxonomy" id="404881"/>
    <lineage>
        <taxon>Bacteria</taxon>
        <taxon>Pseudomonadati</taxon>
        <taxon>Pseudomonadota</taxon>
        <taxon>Alphaproteobacteria</taxon>
        <taxon>Rhodobacterales</taxon>
        <taxon>Paracoccaceae</taxon>
        <taxon>Albidovulum</taxon>
    </lineage>
</organism>
<dbReference type="PROSITE" id="PS50931">
    <property type="entry name" value="HTH_LYSR"/>
    <property type="match status" value="1"/>
</dbReference>
<dbReference type="Gene3D" id="3.40.190.290">
    <property type="match status" value="1"/>
</dbReference>
<dbReference type="Pfam" id="PF03466">
    <property type="entry name" value="LysR_substrate"/>
    <property type="match status" value="1"/>
</dbReference>
<protein>
    <submittedName>
        <fullName evidence="6">DNA-binding transcriptional LysR family regulator</fullName>
    </submittedName>
</protein>
<sequence>MALSRKLKPAHLRLILKIAETGQLQMAATALAMSQPAASRILNEIEVEAGTPLFLRHAKGMEPTQAGSAFLKHSRAMLTEMDSLETEMANIRAGLVGEVRVGSVTGPAVRCLVPAIRQIKEIAPGIEPTIEVAPSSDLVRGLEEGRFDFILARFPPGYDSRAFRVTPARAEVVSLVVRAEHPLAHRRAIPIAELSGYEWVIQERASPIRIAIDGAFHAAGAPVPANVTNTSSLLVMLAIIETSDAIVTLSEEVAGLLTRGSPRPGLVALDLADTISVAPYFIIQNRAQRLSRAAEQVLERIVQAL</sequence>
<keyword evidence="3 6" id="KW-0238">DNA-binding</keyword>
<keyword evidence="7" id="KW-1185">Reference proteome</keyword>
<dbReference type="PANTHER" id="PTHR30419:SF8">
    <property type="entry name" value="NITROGEN ASSIMILATION TRANSCRIPTIONAL ACTIVATOR-RELATED"/>
    <property type="match status" value="1"/>
</dbReference>
<evidence type="ECO:0000256" key="2">
    <source>
        <dbReference type="ARBA" id="ARBA00023015"/>
    </source>
</evidence>
<accession>A0A2S8SAG2</accession>
<dbReference type="InterPro" id="IPR050950">
    <property type="entry name" value="HTH-type_LysR_regulators"/>
</dbReference>
<evidence type="ECO:0000256" key="4">
    <source>
        <dbReference type="ARBA" id="ARBA00023163"/>
    </source>
</evidence>
<gene>
    <name evidence="6" type="ORF">LX70_01547</name>
</gene>
<feature type="domain" description="HTH lysR-type" evidence="5">
    <location>
        <begin position="7"/>
        <end position="64"/>
    </location>
</feature>
<comment type="similarity">
    <text evidence="1">Belongs to the LysR transcriptional regulatory family.</text>
</comment>